<protein>
    <submittedName>
        <fullName evidence="3">Fatty acid desaturase</fullName>
    </submittedName>
</protein>
<proteinExistence type="predicted"/>
<feature type="transmembrane region" description="Helical" evidence="1">
    <location>
        <begin position="67"/>
        <end position="84"/>
    </location>
</feature>
<evidence type="ECO:0000259" key="2">
    <source>
        <dbReference type="Pfam" id="PF00487"/>
    </source>
</evidence>
<feature type="domain" description="Fatty acid desaturase" evidence="2">
    <location>
        <begin position="66"/>
        <end position="329"/>
    </location>
</feature>
<reference evidence="3 4" key="1">
    <citation type="submission" date="2018-12" db="EMBL/GenBank/DDBJ databases">
        <authorList>
            <consortium name="Pathogen Informatics"/>
        </authorList>
    </citation>
    <scope>NUCLEOTIDE SEQUENCE [LARGE SCALE GENOMIC DNA]</scope>
    <source>
        <strain evidence="3 4">NCTC9419</strain>
    </source>
</reference>
<feature type="transmembrane region" description="Helical" evidence="1">
    <location>
        <begin position="210"/>
        <end position="229"/>
    </location>
</feature>
<dbReference type="InterPro" id="IPR005804">
    <property type="entry name" value="FA_desaturase_dom"/>
</dbReference>
<feature type="transmembrane region" description="Helical" evidence="1">
    <location>
        <begin position="40"/>
        <end position="60"/>
    </location>
</feature>
<dbReference type="AlphaFoldDB" id="A0A3S4JWS8"/>
<keyword evidence="1" id="KW-0812">Transmembrane</keyword>
<gene>
    <name evidence="3" type="ORF">NCTC9419_05792</name>
</gene>
<organism evidence="3 4">
    <name type="scientific">Serratia rubidaea</name>
    <name type="common">Serratia marinorubra</name>
    <dbReference type="NCBI Taxonomy" id="61652"/>
    <lineage>
        <taxon>Bacteria</taxon>
        <taxon>Pseudomonadati</taxon>
        <taxon>Pseudomonadota</taxon>
        <taxon>Gammaproteobacteria</taxon>
        <taxon>Enterobacterales</taxon>
        <taxon>Yersiniaceae</taxon>
        <taxon>Serratia</taxon>
    </lineage>
</organism>
<feature type="transmembrane region" description="Helical" evidence="1">
    <location>
        <begin position="181"/>
        <end position="203"/>
    </location>
</feature>
<dbReference type="Proteomes" id="UP000271603">
    <property type="component" value="Chromosome"/>
</dbReference>
<accession>A0A3S4JWS8</accession>
<evidence type="ECO:0000313" key="4">
    <source>
        <dbReference type="Proteomes" id="UP000271603"/>
    </source>
</evidence>
<evidence type="ECO:0000256" key="1">
    <source>
        <dbReference type="SAM" id="Phobius"/>
    </source>
</evidence>
<dbReference type="GO" id="GO:0006629">
    <property type="term" value="P:lipid metabolic process"/>
    <property type="evidence" value="ECO:0007669"/>
    <property type="project" value="InterPro"/>
</dbReference>
<feature type="transmembrane region" description="Helical" evidence="1">
    <location>
        <begin position="99"/>
        <end position="120"/>
    </location>
</feature>
<feature type="transmembrane region" description="Helical" evidence="1">
    <location>
        <begin position="235"/>
        <end position="253"/>
    </location>
</feature>
<dbReference type="STRING" id="61652.AXX16_2524"/>
<dbReference type="Pfam" id="PF00487">
    <property type="entry name" value="FA_desaturase"/>
    <property type="match status" value="1"/>
</dbReference>
<name>A0A3S4JWS8_SERRU</name>
<dbReference type="EMBL" id="LR134155">
    <property type="protein sequence ID" value="VEA74149.1"/>
    <property type="molecule type" value="Genomic_DNA"/>
</dbReference>
<keyword evidence="1" id="KW-1133">Transmembrane helix</keyword>
<feature type="transmembrane region" description="Helical" evidence="1">
    <location>
        <begin position="151"/>
        <end position="169"/>
    </location>
</feature>
<evidence type="ECO:0000313" key="3">
    <source>
        <dbReference type="EMBL" id="VEA74149.1"/>
    </source>
</evidence>
<sequence length="342" mass="39216">MVDEPQPLSLPERVKYIRKNIIAAGSDVKQRFPVLKYQNAIGLGILLFALFSMVVVSALYLNQQIPWWLCLILNALCLSLAHEIEHDLIHSLYFKKNRFMYHLMMALVWIVRPSSANPWARKTLHLKHHQYSGSELDIEERALSNGTRWGVLRLLMTADLMVAMAVVAWQDKDKGDRLGMVMTGIKAFFPVAMLTWGLWYLFLLVHGVDVAAALLGMPIAWSAGAQALIGDLDMLVVVLIGPNILWSFCLHFVSSNMHYHGDVEHNNLLQQTQVMNPWWLWPLQLFCFNFGSTHSIHHFVVNEPFYIRQLTAAKAHRVMREMGVRFNDYGSFSRANRWKSTG</sequence>
<keyword evidence="1" id="KW-0472">Membrane</keyword>